<protein>
    <recommendedName>
        <fullName evidence="2">UBN2_3 domain-containing protein</fullName>
    </recommendedName>
</protein>
<reference evidence="1" key="2">
    <citation type="journal article" date="2024" name="Plant">
        <title>Genomic evolution and insights into agronomic trait innovations of Sesamum species.</title>
        <authorList>
            <person name="Miao H."/>
            <person name="Wang L."/>
            <person name="Qu L."/>
            <person name="Liu H."/>
            <person name="Sun Y."/>
            <person name="Le M."/>
            <person name="Wang Q."/>
            <person name="Wei S."/>
            <person name="Zheng Y."/>
            <person name="Lin W."/>
            <person name="Duan Y."/>
            <person name="Cao H."/>
            <person name="Xiong S."/>
            <person name="Wang X."/>
            <person name="Wei L."/>
            <person name="Li C."/>
            <person name="Ma Q."/>
            <person name="Ju M."/>
            <person name="Zhao R."/>
            <person name="Li G."/>
            <person name="Mu C."/>
            <person name="Tian Q."/>
            <person name="Mei H."/>
            <person name="Zhang T."/>
            <person name="Gao T."/>
            <person name="Zhang H."/>
        </authorList>
    </citation>
    <scope>NUCLEOTIDE SEQUENCE</scope>
    <source>
        <strain evidence="1">G01</strain>
    </source>
</reference>
<proteinExistence type="predicted"/>
<organism evidence="1">
    <name type="scientific">Sesamum angustifolium</name>
    <dbReference type="NCBI Taxonomy" id="2727405"/>
    <lineage>
        <taxon>Eukaryota</taxon>
        <taxon>Viridiplantae</taxon>
        <taxon>Streptophyta</taxon>
        <taxon>Embryophyta</taxon>
        <taxon>Tracheophyta</taxon>
        <taxon>Spermatophyta</taxon>
        <taxon>Magnoliopsida</taxon>
        <taxon>eudicotyledons</taxon>
        <taxon>Gunneridae</taxon>
        <taxon>Pentapetalae</taxon>
        <taxon>asterids</taxon>
        <taxon>lamiids</taxon>
        <taxon>Lamiales</taxon>
        <taxon>Pedaliaceae</taxon>
        <taxon>Sesamum</taxon>
    </lineage>
</organism>
<dbReference type="AlphaFoldDB" id="A0AAW2KNM4"/>
<dbReference type="EMBL" id="JACGWK010000034">
    <property type="protein sequence ID" value="KAL0308088.1"/>
    <property type="molecule type" value="Genomic_DNA"/>
</dbReference>
<sequence length="112" mass="13184">RSTMIMETNKFNGTNYNDWLKNLRIVLDFENKGCVFHKLLPTALPEGTLPEQRVAFDKWIEANRKIHNIILASMTNDRGQRQMMSVCMHYQLKWLLEEGEPTTPLQPRYVCD</sequence>
<evidence type="ECO:0000313" key="1">
    <source>
        <dbReference type="EMBL" id="KAL0308088.1"/>
    </source>
</evidence>
<feature type="non-terminal residue" evidence="1">
    <location>
        <position position="1"/>
    </location>
</feature>
<comment type="caution">
    <text evidence="1">The sequence shown here is derived from an EMBL/GenBank/DDBJ whole genome shotgun (WGS) entry which is preliminary data.</text>
</comment>
<accession>A0AAW2KNM4</accession>
<gene>
    <name evidence="1" type="ORF">Sangu_2995400</name>
</gene>
<reference evidence="1" key="1">
    <citation type="submission" date="2020-06" db="EMBL/GenBank/DDBJ databases">
        <authorList>
            <person name="Li T."/>
            <person name="Hu X."/>
            <person name="Zhang T."/>
            <person name="Song X."/>
            <person name="Zhang H."/>
            <person name="Dai N."/>
            <person name="Sheng W."/>
            <person name="Hou X."/>
            <person name="Wei L."/>
        </authorList>
    </citation>
    <scope>NUCLEOTIDE SEQUENCE</scope>
    <source>
        <strain evidence="1">G01</strain>
        <tissue evidence="1">Leaf</tissue>
    </source>
</reference>
<name>A0AAW2KNM4_9LAMI</name>
<evidence type="ECO:0008006" key="2">
    <source>
        <dbReference type="Google" id="ProtNLM"/>
    </source>
</evidence>